<dbReference type="PRINTS" id="PR00380">
    <property type="entry name" value="KINESINHEAVY"/>
</dbReference>
<dbReference type="Proteomes" id="UP000039865">
    <property type="component" value="Unassembled WGS sequence"/>
</dbReference>
<organism evidence="4 5">
    <name type="scientific">Stylonychia lemnae</name>
    <name type="common">Ciliate</name>
    <dbReference type="NCBI Taxonomy" id="5949"/>
    <lineage>
        <taxon>Eukaryota</taxon>
        <taxon>Sar</taxon>
        <taxon>Alveolata</taxon>
        <taxon>Ciliophora</taxon>
        <taxon>Intramacronucleata</taxon>
        <taxon>Spirotrichea</taxon>
        <taxon>Stichotrichia</taxon>
        <taxon>Sporadotrichida</taxon>
        <taxon>Oxytrichidae</taxon>
        <taxon>Stylonychinae</taxon>
        <taxon>Stylonychia</taxon>
    </lineage>
</organism>
<evidence type="ECO:0000256" key="1">
    <source>
        <dbReference type="PROSITE-ProRule" id="PRU00283"/>
    </source>
</evidence>
<dbReference type="EMBL" id="CCKQ01004156">
    <property type="protein sequence ID" value="CDW75298.1"/>
    <property type="molecule type" value="Genomic_DNA"/>
</dbReference>
<dbReference type="InterPro" id="IPR027640">
    <property type="entry name" value="Kinesin-like_fam"/>
</dbReference>
<feature type="domain" description="Kinesin motor" evidence="3">
    <location>
        <begin position="144"/>
        <end position="541"/>
    </location>
</feature>
<dbReference type="AlphaFoldDB" id="A0A078A1E5"/>
<accession>A0A078A1E5</accession>
<evidence type="ECO:0000259" key="3">
    <source>
        <dbReference type="PROSITE" id="PS50067"/>
    </source>
</evidence>
<dbReference type="InterPro" id="IPR027417">
    <property type="entry name" value="P-loop_NTPase"/>
</dbReference>
<keyword evidence="1" id="KW-0505">Motor protein</keyword>
<keyword evidence="5" id="KW-1185">Reference proteome</keyword>
<dbReference type="InterPro" id="IPR001752">
    <property type="entry name" value="Kinesin_motor_dom"/>
</dbReference>
<evidence type="ECO:0000256" key="2">
    <source>
        <dbReference type="SAM" id="Coils"/>
    </source>
</evidence>
<name>A0A078A1E5_STYLE</name>
<dbReference type="GO" id="GO:0008017">
    <property type="term" value="F:microtubule binding"/>
    <property type="evidence" value="ECO:0007669"/>
    <property type="project" value="InterPro"/>
</dbReference>
<evidence type="ECO:0000313" key="4">
    <source>
        <dbReference type="EMBL" id="CDW75298.1"/>
    </source>
</evidence>
<dbReference type="Gene3D" id="3.40.850.10">
    <property type="entry name" value="Kinesin motor domain"/>
    <property type="match status" value="1"/>
</dbReference>
<keyword evidence="1" id="KW-0547">Nucleotide-binding</keyword>
<dbReference type="GO" id="GO:0007018">
    <property type="term" value="P:microtubule-based movement"/>
    <property type="evidence" value="ECO:0007669"/>
    <property type="project" value="InterPro"/>
</dbReference>
<proteinExistence type="inferred from homology"/>
<evidence type="ECO:0000313" key="5">
    <source>
        <dbReference type="Proteomes" id="UP000039865"/>
    </source>
</evidence>
<dbReference type="Pfam" id="PF00225">
    <property type="entry name" value="Kinesin"/>
    <property type="match status" value="1"/>
</dbReference>
<dbReference type="SMART" id="SM00129">
    <property type="entry name" value="KISc"/>
    <property type="match status" value="1"/>
</dbReference>
<dbReference type="SUPFAM" id="SSF52540">
    <property type="entry name" value="P-loop containing nucleoside triphosphate hydrolases"/>
    <property type="match status" value="1"/>
</dbReference>
<keyword evidence="2" id="KW-0175">Coiled coil</keyword>
<sequence>MISSYLFERLLKFKQELILESEQQKYQALLQYSEFRNITQDKSKKIAGFQDQFKELQTSKAESQRNFQEVTQELVKLENEKCLLEQEIEKESNLNKVLKEKKKTESALIKINDHRIERFKAREANLFFQYQKYLHNRRLEIKGNIRVFCRVRPVLPEDHLQIYNRSSIAPSTQNLGIKSKKRIEELKINLNKNQKQNVQSQQQLQSQQQNEKSLNLQALEDNTVLVKSEQTVEIRIQGQSGSSMMNQNFNSNSNNQLPQINYQSHKFKFDRVFNPQDNQECVFEEVQEVVKSALDGFKVCIFAYGQTGAGKTFTMEGGQSLEDMGLISRSVRMVFEHLDSYNPKDWELIQVTLSCIEIHIETVRDLLNPGNEVAQIMTNNQKFKPTEIEVKSYSDVEFVLRKAKENRKVGSTAMNLSSSRSHSIYQLKIRAKRTDSLQIDGALNLIDLAGSERIQDSKVEGERLKETQAINKSLSCLGDVISAIIKKDSYIPYRNSKLTHLLQNFMGGDSKTLMMVNISPLQCNAFETLTSLKFAAKVNSCKQFSKETSFNSANSSMNN</sequence>
<dbReference type="PROSITE" id="PS50067">
    <property type="entry name" value="KINESIN_MOTOR_2"/>
    <property type="match status" value="1"/>
</dbReference>
<comment type="similarity">
    <text evidence="1">Belongs to the TRAFAC class myosin-kinesin ATPase superfamily. Kinesin family.</text>
</comment>
<feature type="coiled-coil region" evidence="2">
    <location>
        <begin position="183"/>
        <end position="211"/>
    </location>
</feature>
<feature type="coiled-coil region" evidence="2">
    <location>
        <begin position="53"/>
        <end position="80"/>
    </location>
</feature>
<protein>
    <submittedName>
        <fullName evidence="4">Kinesin-like protein</fullName>
    </submittedName>
</protein>
<dbReference type="GO" id="GO:0003777">
    <property type="term" value="F:microtubule motor activity"/>
    <property type="evidence" value="ECO:0007669"/>
    <property type="project" value="InterPro"/>
</dbReference>
<feature type="binding site" evidence="1">
    <location>
        <begin position="305"/>
        <end position="312"/>
    </location>
    <ligand>
        <name>ATP</name>
        <dbReference type="ChEBI" id="CHEBI:30616"/>
    </ligand>
</feature>
<gene>
    <name evidence="4" type="primary">Contig737.g813</name>
    <name evidence="4" type="ORF">STYLEM_4285</name>
</gene>
<dbReference type="GO" id="GO:0005524">
    <property type="term" value="F:ATP binding"/>
    <property type="evidence" value="ECO:0007669"/>
    <property type="project" value="UniProtKB-UniRule"/>
</dbReference>
<dbReference type="InterPro" id="IPR036961">
    <property type="entry name" value="Kinesin_motor_dom_sf"/>
</dbReference>
<dbReference type="PANTHER" id="PTHR47972">
    <property type="entry name" value="KINESIN-LIKE PROTEIN KLP-3"/>
    <property type="match status" value="1"/>
</dbReference>
<keyword evidence="1" id="KW-0067">ATP-binding</keyword>
<dbReference type="InParanoid" id="A0A078A1E5"/>
<dbReference type="OrthoDB" id="3176171at2759"/>
<reference evidence="4 5" key="1">
    <citation type="submission" date="2014-06" db="EMBL/GenBank/DDBJ databases">
        <authorList>
            <person name="Swart Estienne"/>
        </authorList>
    </citation>
    <scope>NUCLEOTIDE SEQUENCE [LARGE SCALE GENOMIC DNA]</scope>
    <source>
        <strain evidence="4 5">130c</strain>
    </source>
</reference>